<dbReference type="STRING" id="393595.ABO_1642"/>
<sequence>MAALLAAAAIVLSQLPAWAMLVLLGVLPVLVRSWRLPQPEALELDAQGVTIIGRHKQVMARPLRVIRHGPWLAMQTPKGWQHVFADQAPVAELQPFYQWFWVKRQRG</sequence>
<keyword evidence="2" id="KW-1185">Reference proteome</keyword>
<evidence type="ECO:0008006" key="3">
    <source>
        <dbReference type="Google" id="ProtNLM"/>
    </source>
</evidence>
<dbReference type="AlphaFoldDB" id="Q0VP08"/>
<evidence type="ECO:0000313" key="2">
    <source>
        <dbReference type="Proteomes" id="UP000008871"/>
    </source>
</evidence>
<reference evidence="1 2" key="1">
    <citation type="journal article" date="2006" name="Nat. Biotechnol.">
        <title>Genome sequence of the ubiquitous hydrocarbon-degrading marine bacterium Alcanivorax borkumensis.</title>
        <authorList>
            <person name="Schneiker S."/>
            <person name="Martins dos Santos V.A.P."/>
            <person name="Bartels D."/>
            <person name="Bekel T."/>
            <person name="Brecht M."/>
            <person name="Buhrmester J."/>
            <person name="Chernikova T.N."/>
            <person name="Denaro R."/>
            <person name="Ferrer M."/>
            <person name="Gertler C."/>
            <person name="Goesmann A."/>
            <person name="Golyshina O.V."/>
            <person name="Kaminski F."/>
            <person name="Khachane A.N."/>
            <person name="Lang S."/>
            <person name="Linke B."/>
            <person name="McHardy A.C."/>
            <person name="Meyer F."/>
            <person name="Nechitaylo T."/>
            <person name="Puehler A."/>
            <person name="Regenhardt D."/>
            <person name="Rupp O."/>
            <person name="Sabirova J.S."/>
            <person name="Selbitschka W."/>
            <person name="Yakimov M.M."/>
            <person name="Timmis K.N."/>
            <person name="Vorhoelter F.-J."/>
            <person name="Weidner S."/>
            <person name="Kaiser O."/>
            <person name="Golyshin P.N."/>
        </authorList>
    </citation>
    <scope>NUCLEOTIDE SEQUENCE [LARGE SCALE GENOMIC DNA]</scope>
    <source>
        <strain evidence="2">ATCC 700651 / DSM 11573 / NCIMB 13689 / SK2</strain>
    </source>
</reference>
<dbReference type="Proteomes" id="UP000008871">
    <property type="component" value="Chromosome"/>
</dbReference>
<name>Q0VP08_ALCBS</name>
<proteinExistence type="predicted"/>
<dbReference type="EMBL" id="AM286690">
    <property type="protein sequence ID" value="CAL17090.1"/>
    <property type="molecule type" value="Genomic_DNA"/>
</dbReference>
<protein>
    <recommendedName>
        <fullName evidence="3">Toxin CptA</fullName>
    </recommendedName>
</protein>
<gene>
    <name evidence="1" type="ordered locus">ABO_1642</name>
</gene>
<accession>Q0VP08</accession>
<evidence type="ECO:0000313" key="1">
    <source>
        <dbReference type="EMBL" id="CAL17090.1"/>
    </source>
</evidence>
<dbReference type="HOGENOM" id="CLU_2230770_0_0_6"/>
<dbReference type="KEGG" id="abo:ABO_1642"/>
<organism evidence="1 2">
    <name type="scientific">Alcanivorax borkumensis (strain ATCC 700651 / DSM 11573 / NCIMB 13689 / SK2)</name>
    <dbReference type="NCBI Taxonomy" id="393595"/>
    <lineage>
        <taxon>Bacteria</taxon>
        <taxon>Pseudomonadati</taxon>
        <taxon>Pseudomonadota</taxon>
        <taxon>Gammaproteobacteria</taxon>
        <taxon>Oceanospirillales</taxon>
        <taxon>Alcanivoracaceae</taxon>
        <taxon>Alcanivorax</taxon>
    </lineage>
</organism>